<proteinExistence type="predicted"/>
<protein>
    <submittedName>
        <fullName evidence="2">Uncharacterized protein</fullName>
    </submittedName>
</protein>
<organism evidence="2 3">
    <name type="scientific">Exocentrus adspersus</name>
    <dbReference type="NCBI Taxonomy" id="1586481"/>
    <lineage>
        <taxon>Eukaryota</taxon>
        <taxon>Metazoa</taxon>
        <taxon>Ecdysozoa</taxon>
        <taxon>Arthropoda</taxon>
        <taxon>Hexapoda</taxon>
        <taxon>Insecta</taxon>
        <taxon>Pterygota</taxon>
        <taxon>Neoptera</taxon>
        <taxon>Endopterygota</taxon>
        <taxon>Coleoptera</taxon>
        <taxon>Polyphaga</taxon>
        <taxon>Cucujiformia</taxon>
        <taxon>Chrysomeloidea</taxon>
        <taxon>Cerambycidae</taxon>
        <taxon>Lamiinae</taxon>
        <taxon>Acanthocinini</taxon>
        <taxon>Exocentrus</taxon>
    </lineage>
</organism>
<evidence type="ECO:0000313" key="2">
    <source>
        <dbReference type="EMBL" id="KAJ8921745.1"/>
    </source>
</evidence>
<feature type="region of interest" description="Disordered" evidence="1">
    <location>
        <begin position="155"/>
        <end position="180"/>
    </location>
</feature>
<name>A0AAV8W571_9CUCU</name>
<sequence>MVSDDELLIDTAVAVTVKSKSKKRSRWTKNWLQKRRKYSHTNLLEELRLEPRDWLNYMRMDINTYEELLCLVAPLIKKNDTIMRPAITPHERLSATLRFLRCLTIYGVDNLEDKERKHSLYKEQLSREQRYLKRRLEQLSIHFAMSKRRSLSECSSSTISSNHSTTSFSSAPSPISESDI</sequence>
<reference evidence="2 3" key="1">
    <citation type="journal article" date="2023" name="Insect Mol. Biol.">
        <title>Genome sequencing provides insights into the evolution of gene families encoding plant cell wall-degrading enzymes in longhorned beetles.</title>
        <authorList>
            <person name="Shin N.R."/>
            <person name="Okamura Y."/>
            <person name="Kirsch R."/>
            <person name="Pauchet Y."/>
        </authorList>
    </citation>
    <scope>NUCLEOTIDE SEQUENCE [LARGE SCALE GENOMIC DNA]</scope>
    <source>
        <strain evidence="2">EAD_L_NR</strain>
    </source>
</reference>
<keyword evidence="3" id="KW-1185">Reference proteome</keyword>
<comment type="caution">
    <text evidence="2">The sequence shown here is derived from an EMBL/GenBank/DDBJ whole genome shotgun (WGS) entry which is preliminary data.</text>
</comment>
<dbReference type="Proteomes" id="UP001159042">
    <property type="component" value="Unassembled WGS sequence"/>
</dbReference>
<evidence type="ECO:0000313" key="3">
    <source>
        <dbReference type="Proteomes" id="UP001159042"/>
    </source>
</evidence>
<dbReference type="AlphaFoldDB" id="A0AAV8W571"/>
<gene>
    <name evidence="2" type="ORF">NQ315_010655</name>
</gene>
<evidence type="ECO:0000256" key="1">
    <source>
        <dbReference type="SAM" id="MobiDB-lite"/>
    </source>
</evidence>
<accession>A0AAV8W571</accession>
<dbReference type="EMBL" id="JANEYG010000009">
    <property type="protein sequence ID" value="KAJ8921745.1"/>
    <property type="molecule type" value="Genomic_DNA"/>
</dbReference>